<evidence type="ECO:0000256" key="8">
    <source>
        <dbReference type="ARBA" id="ARBA00022840"/>
    </source>
</evidence>
<keyword evidence="2 14" id="KW-0723">Serine/threonine-protein kinase</keyword>
<dbReference type="Gene3D" id="3.30.200.20">
    <property type="entry name" value="Phosphorylase Kinase, domain 1"/>
    <property type="match status" value="1"/>
</dbReference>
<feature type="chain" id="PRO_5043174473" description="non-specific serine/threonine protein kinase" evidence="15">
    <location>
        <begin position="28"/>
        <end position="453"/>
    </location>
</feature>
<dbReference type="OMA" id="QICNGST"/>
<keyword evidence="9" id="KW-0675">Receptor</keyword>
<organism evidence="18">
    <name type="scientific">Triticum aestivum</name>
    <name type="common">Wheat</name>
    <dbReference type="NCBI Taxonomy" id="4565"/>
    <lineage>
        <taxon>Eukaryota</taxon>
        <taxon>Viridiplantae</taxon>
        <taxon>Streptophyta</taxon>
        <taxon>Embryophyta</taxon>
        <taxon>Tracheophyta</taxon>
        <taxon>Spermatophyta</taxon>
        <taxon>Magnoliopsida</taxon>
        <taxon>Liliopsida</taxon>
        <taxon>Poales</taxon>
        <taxon>Poaceae</taxon>
        <taxon>BOP clade</taxon>
        <taxon>Pooideae</taxon>
        <taxon>Triticodae</taxon>
        <taxon>Triticeae</taxon>
        <taxon>Triticinae</taxon>
        <taxon>Triticum</taxon>
    </lineage>
</organism>
<keyword evidence="19" id="KW-1185">Reference proteome</keyword>
<dbReference type="SUPFAM" id="SSF56112">
    <property type="entry name" value="Protein kinase-like (PK-like)"/>
    <property type="match status" value="1"/>
</dbReference>
<keyword evidence="10" id="KW-0325">Glycoprotein</keyword>
<proteinExistence type="inferred from homology"/>
<dbReference type="Pfam" id="PF01657">
    <property type="entry name" value="Stress-antifung"/>
    <property type="match status" value="2"/>
</dbReference>
<dbReference type="InterPro" id="IPR000719">
    <property type="entry name" value="Prot_kinase_dom"/>
</dbReference>
<evidence type="ECO:0000256" key="15">
    <source>
        <dbReference type="SAM" id="SignalP"/>
    </source>
</evidence>
<evidence type="ECO:0000256" key="12">
    <source>
        <dbReference type="ARBA" id="ARBA00048679"/>
    </source>
</evidence>
<dbReference type="InterPro" id="IPR052059">
    <property type="entry name" value="CR_Ser/Thr_kinase"/>
</dbReference>
<dbReference type="PANTHER" id="PTHR47973">
    <property type="entry name" value="CYSTEINE-RICH RECEPTOR-LIKE PROTEIN KINASE 3"/>
    <property type="match status" value="1"/>
</dbReference>
<evidence type="ECO:0000259" key="17">
    <source>
        <dbReference type="PROSITE" id="PS51473"/>
    </source>
</evidence>
<feature type="domain" description="Gnk2-homologous" evidence="17">
    <location>
        <begin position="31"/>
        <end position="134"/>
    </location>
</feature>
<dbReference type="GO" id="GO:0005524">
    <property type="term" value="F:ATP binding"/>
    <property type="evidence" value="ECO:0007669"/>
    <property type="project" value="UniProtKB-UniRule"/>
</dbReference>
<evidence type="ECO:0000256" key="2">
    <source>
        <dbReference type="ARBA" id="ARBA00022527"/>
    </source>
</evidence>
<evidence type="ECO:0000256" key="14">
    <source>
        <dbReference type="RuleBase" id="RU000304"/>
    </source>
</evidence>
<dbReference type="STRING" id="4565.A0A3B6GPH3"/>
<dbReference type="Gramene" id="TraesCS3D02G025200.1">
    <property type="protein sequence ID" value="TraesCS3D02G025200.1"/>
    <property type="gene ID" value="TraesCS3D02G025200"/>
</dbReference>
<evidence type="ECO:0000259" key="16">
    <source>
        <dbReference type="PROSITE" id="PS50011"/>
    </source>
</evidence>
<evidence type="ECO:0000256" key="9">
    <source>
        <dbReference type="ARBA" id="ARBA00023170"/>
    </source>
</evidence>
<evidence type="ECO:0000256" key="7">
    <source>
        <dbReference type="ARBA" id="ARBA00022777"/>
    </source>
</evidence>
<evidence type="ECO:0000313" key="19">
    <source>
        <dbReference type="Proteomes" id="UP000019116"/>
    </source>
</evidence>
<evidence type="ECO:0000313" key="18">
    <source>
        <dbReference type="EnsemblPlants" id="TraesCS3D02G025200.1"/>
    </source>
</evidence>
<dbReference type="AlphaFoldDB" id="A0A3B6GPH3"/>
<comment type="catalytic activity">
    <reaction evidence="12">
        <text>L-seryl-[protein] + ATP = O-phospho-L-seryl-[protein] + ADP + H(+)</text>
        <dbReference type="Rhea" id="RHEA:17989"/>
        <dbReference type="Rhea" id="RHEA-COMP:9863"/>
        <dbReference type="Rhea" id="RHEA-COMP:11604"/>
        <dbReference type="ChEBI" id="CHEBI:15378"/>
        <dbReference type="ChEBI" id="CHEBI:29999"/>
        <dbReference type="ChEBI" id="CHEBI:30616"/>
        <dbReference type="ChEBI" id="CHEBI:83421"/>
        <dbReference type="ChEBI" id="CHEBI:456216"/>
        <dbReference type="EC" id="2.7.11.1"/>
    </reaction>
</comment>
<dbReference type="InterPro" id="IPR008271">
    <property type="entry name" value="Ser/Thr_kinase_AS"/>
</dbReference>
<evidence type="ECO:0000256" key="13">
    <source>
        <dbReference type="PROSITE-ProRule" id="PRU10141"/>
    </source>
</evidence>
<dbReference type="PROSITE" id="PS00108">
    <property type="entry name" value="PROTEIN_KINASE_ST"/>
    <property type="match status" value="1"/>
</dbReference>
<dbReference type="CDD" id="cd23509">
    <property type="entry name" value="Gnk2-like"/>
    <property type="match status" value="2"/>
</dbReference>
<feature type="domain" description="Protein kinase" evidence="16">
    <location>
        <begin position="276"/>
        <end position="453"/>
    </location>
</feature>
<accession>A0A3B6GPH3</accession>
<sequence>MPRMAHSPLLPALVLAITSALVPFTVADPQAMLLSQGCSLYNVTSTAAFLSALNSTFAELRANLSAGGGFATVFQPRTVAPTYALAQCRPYVTGRDCVACFDAAASHVHPACGAASGGRAILDGCIVRYESLPFFNESTGPGNKQICNGSTMAGGAVQALVSDLAIAVPRFPRLVAMAAGAGVYAMAQCVETVGAGGCAQCLEVASSNIDLCPPNSDGRAVDVGCYMRYSDKPFFPANETADLAPYLRSGDILGATELQGPTNFYYRDLKAATNNFSEKNKIGEGGFGDVFKGLLKNGKIVAVKRLSVMQTSRAKEDFESEVKLISNVQHRNLVRLLGCSRKGSECILVYEYMANSSLDKLLFSERRGILNWKQRFNIMVGMARGLAYLHQEFHVCIIHRDIKSSNVLLDMTSSLRLLILVWQGSYLMIIVMSALDLQAHWGTLLPSMQSKAS</sequence>
<reference evidence="18" key="1">
    <citation type="submission" date="2018-08" db="EMBL/GenBank/DDBJ databases">
        <authorList>
            <person name="Rossello M."/>
        </authorList>
    </citation>
    <scope>NUCLEOTIDE SEQUENCE [LARGE SCALE GENOMIC DNA]</scope>
    <source>
        <strain evidence="18">cv. Chinese Spring</strain>
    </source>
</reference>
<evidence type="ECO:0000256" key="6">
    <source>
        <dbReference type="ARBA" id="ARBA00022741"/>
    </source>
</evidence>
<dbReference type="FunFam" id="3.30.200.20:FF:000177">
    <property type="entry name" value="Cysteine-rich receptor-like protein kinase 2"/>
    <property type="match status" value="1"/>
</dbReference>
<evidence type="ECO:0000256" key="3">
    <source>
        <dbReference type="ARBA" id="ARBA00022679"/>
    </source>
</evidence>
<dbReference type="Gramene" id="TraesROB_scaffold_004789_01G000200.1">
    <property type="protein sequence ID" value="TraesROB_scaffold_004789_01G000200.1"/>
    <property type="gene ID" value="TraesROB_scaffold_004789_01G000200"/>
</dbReference>
<dbReference type="Gene3D" id="1.10.510.10">
    <property type="entry name" value="Transferase(Phosphotransferase) domain 1"/>
    <property type="match status" value="1"/>
</dbReference>
<dbReference type="InterPro" id="IPR038408">
    <property type="entry name" value="GNK2_sf"/>
</dbReference>
<evidence type="ECO:0000256" key="5">
    <source>
        <dbReference type="ARBA" id="ARBA00022737"/>
    </source>
</evidence>
<dbReference type="EnsemblPlants" id="TraesCS3D02G025200.1">
    <property type="protein sequence ID" value="TraesCS3D02G025200.1"/>
    <property type="gene ID" value="TraesCS3D02G025200"/>
</dbReference>
<evidence type="ECO:0000256" key="11">
    <source>
        <dbReference type="ARBA" id="ARBA00047899"/>
    </source>
</evidence>
<dbReference type="Gramene" id="TraesKAR3D01G0010070.1">
    <property type="protein sequence ID" value="cds.TraesKAR3D01G0010070.1"/>
    <property type="gene ID" value="TraesKAR3D01G0010070"/>
</dbReference>
<evidence type="ECO:0000256" key="10">
    <source>
        <dbReference type="ARBA" id="ARBA00023180"/>
    </source>
</evidence>
<dbReference type="PROSITE" id="PS00107">
    <property type="entry name" value="PROTEIN_KINASE_ATP"/>
    <property type="match status" value="1"/>
</dbReference>
<name>A0A3B6GPH3_WHEAT</name>
<dbReference type="PROSITE" id="PS50011">
    <property type="entry name" value="PROTEIN_KINASE_DOM"/>
    <property type="match status" value="1"/>
</dbReference>
<evidence type="ECO:0000256" key="4">
    <source>
        <dbReference type="ARBA" id="ARBA00022729"/>
    </source>
</evidence>
<dbReference type="InterPro" id="IPR011009">
    <property type="entry name" value="Kinase-like_dom_sf"/>
</dbReference>
<keyword evidence="4 15" id="KW-0732">Signal</keyword>
<reference evidence="18" key="2">
    <citation type="submission" date="2018-10" db="UniProtKB">
        <authorList>
            <consortium name="EnsemblPlants"/>
        </authorList>
    </citation>
    <scope>IDENTIFICATION</scope>
</reference>
<dbReference type="EC" id="2.7.11.1" evidence="1"/>
<dbReference type="InterPro" id="IPR017441">
    <property type="entry name" value="Protein_kinase_ATP_BS"/>
</dbReference>
<dbReference type="Gramene" id="TraesWEE_scaffold_006516_01G000200.1">
    <property type="protein sequence ID" value="TraesWEE_scaffold_006516_01G000200.1"/>
    <property type="gene ID" value="TraesWEE_scaffold_006516_01G000200"/>
</dbReference>
<dbReference type="Gramene" id="TraesCLE_scaffold_020019_01G000200.1">
    <property type="protein sequence ID" value="TraesCLE_scaffold_020019_01G000200.1"/>
    <property type="gene ID" value="TraesCLE_scaffold_020019_01G000200"/>
</dbReference>
<dbReference type="Pfam" id="PF00069">
    <property type="entry name" value="Pkinase"/>
    <property type="match status" value="1"/>
</dbReference>
<dbReference type="FunFam" id="1.10.510.10:FF:001023">
    <property type="entry name" value="Os07g0541700 protein"/>
    <property type="match status" value="1"/>
</dbReference>
<dbReference type="Proteomes" id="UP000019116">
    <property type="component" value="Chromosome 3D"/>
</dbReference>
<dbReference type="Gene3D" id="3.30.430.20">
    <property type="entry name" value="Gnk2 domain, C-X8-C-X2-C motif"/>
    <property type="match status" value="2"/>
</dbReference>
<dbReference type="PROSITE" id="PS51473">
    <property type="entry name" value="GNK2"/>
    <property type="match status" value="2"/>
</dbReference>
<dbReference type="Gramene" id="TraesCAD_scaffold_002608_01G000300.1">
    <property type="protein sequence ID" value="TraesCAD_scaffold_002608_01G000300.1"/>
    <property type="gene ID" value="TraesCAD_scaffold_002608_01G000300"/>
</dbReference>
<keyword evidence="8 13" id="KW-0067">ATP-binding</keyword>
<dbReference type="Gramene" id="TraesRN3D0100049700.1">
    <property type="protein sequence ID" value="TraesRN3D0100049700.1"/>
    <property type="gene ID" value="TraesRN3D0100049700"/>
</dbReference>
<dbReference type="SMART" id="SM00220">
    <property type="entry name" value="S_TKc"/>
    <property type="match status" value="1"/>
</dbReference>
<dbReference type="Gramene" id="TraesCS3D03G0044700.1">
    <property type="protein sequence ID" value="TraesCS3D03G0044700.1.CDS"/>
    <property type="gene ID" value="TraesCS3D03G0044700"/>
</dbReference>
<feature type="binding site" evidence="13">
    <location>
        <position position="304"/>
    </location>
    <ligand>
        <name>ATP</name>
        <dbReference type="ChEBI" id="CHEBI:30616"/>
    </ligand>
</feature>
<feature type="domain" description="Gnk2-homologous" evidence="17">
    <location>
        <begin position="135"/>
        <end position="234"/>
    </location>
</feature>
<feature type="signal peptide" evidence="15">
    <location>
        <begin position="1"/>
        <end position="27"/>
    </location>
</feature>
<dbReference type="GO" id="GO:0004674">
    <property type="term" value="F:protein serine/threonine kinase activity"/>
    <property type="evidence" value="ECO:0007669"/>
    <property type="project" value="UniProtKB-KW"/>
</dbReference>
<comment type="catalytic activity">
    <reaction evidence="11">
        <text>L-threonyl-[protein] + ATP = O-phospho-L-threonyl-[protein] + ADP + H(+)</text>
        <dbReference type="Rhea" id="RHEA:46608"/>
        <dbReference type="Rhea" id="RHEA-COMP:11060"/>
        <dbReference type="Rhea" id="RHEA-COMP:11605"/>
        <dbReference type="ChEBI" id="CHEBI:15378"/>
        <dbReference type="ChEBI" id="CHEBI:30013"/>
        <dbReference type="ChEBI" id="CHEBI:30616"/>
        <dbReference type="ChEBI" id="CHEBI:61977"/>
        <dbReference type="ChEBI" id="CHEBI:456216"/>
        <dbReference type="EC" id="2.7.11.1"/>
    </reaction>
</comment>
<keyword evidence="5" id="KW-0677">Repeat</keyword>
<dbReference type="SMR" id="A0A3B6GPH3"/>
<keyword evidence="7" id="KW-0418">Kinase</keyword>
<evidence type="ECO:0000256" key="1">
    <source>
        <dbReference type="ARBA" id="ARBA00012513"/>
    </source>
</evidence>
<keyword evidence="6 13" id="KW-0547">Nucleotide-binding</keyword>
<dbReference type="InterPro" id="IPR002902">
    <property type="entry name" value="GNK2"/>
</dbReference>
<dbReference type="OrthoDB" id="4062651at2759"/>
<keyword evidence="3" id="KW-0808">Transferase</keyword>
<protein>
    <recommendedName>
        <fullName evidence="1">non-specific serine/threonine protein kinase</fullName>
        <ecNumber evidence="1">2.7.11.1</ecNumber>
    </recommendedName>
</protein>
<comment type="similarity">
    <text evidence="14">Belongs to the protein kinase superfamily.</text>
</comment>